<organism evidence="4 5">
    <name type="scientific">Spirosoma agri</name>
    <dbReference type="NCBI Taxonomy" id="1987381"/>
    <lineage>
        <taxon>Bacteria</taxon>
        <taxon>Pseudomonadati</taxon>
        <taxon>Bacteroidota</taxon>
        <taxon>Cytophagia</taxon>
        <taxon>Cytophagales</taxon>
        <taxon>Cytophagaceae</taxon>
        <taxon>Spirosoma</taxon>
    </lineage>
</organism>
<dbReference type="Gene3D" id="3.40.50.2000">
    <property type="entry name" value="Glycogen Phosphorylase B"/>
    <property type="match status" value="2"/>
</dbReference>
<dbReference type="InterPro" id="IPR001296">
    <property type="entry name" value="Glyco_trans_1"/>
</dbReference>
<dbReference type="Proteomes" id="UP000477386">
    <property type="component" value="Unassembled WGS sequence"/>
</dbReference>
<evidence type="ECO:0000313" key="5">
    <source>
        <dbReference type="Proteomes" id="UP000477386"/>
    </source>
</evidence>
<name>A0A6M0IRN8_9BACT</name>
<accession>A0A6M0IRN8</accession>
<proteinExistence type="predicted"/>
<dbReference type="EMBL" id="JAAGNZ010000003">
    <property type="protein sequence ID" value="NEU70041.1"/>
    <property type="molecule type" value="Genomic_DNA"/>
</dbReference>
<keyword evidence="1" id="KW-0328">Glycosyltransferase</keyword>
<evidence type="ECO:0000313" key="4">
    <source>
        <dbReference type="EMBL" id="NEU70041.1"/>
    </source>
</evidence>
<evidence type="ECO:0000256" key="2">
    <source>
        <dbReference type="ARBA" id="ARBA00022679"/>
    </source>
</evidence>
<sequence length="400" mass="44473">MKPVDSTSRFYTLFFVSSCPEDWGGSEELWAQAAILLAQAGHCVHVFKTNVKRQHPRIQALLAANCTVTDLYQVPSLRIRLRNRLLPIRWQHTTAQRGQQILRQALLAQQPHLTLVAQGNNYDGAAFADVCRRYEHPFALVAQKAVHFLFPYDHERAVIQAAYQSALKCFFVSQHNLELTRRQLSMRLPQAEVVFNPVNPFVQEAFVSPIVPQIAQDGVIRLACVARLDVLDKGQDLLLTVLAQPKWRSRPITVTMYGAGPHRKAIEELVLFLNLDGKVSLGGHVPNPAVIWQTHHALVLPSRSEGLPLALVEAMLCSRPAIATDAGGIAELLINNQTGFLASTPSVEAIDEALERAWHRRDEWQQMGVVAAQHARATVSSDAAQSFSKHLLRLTASLGQ</sequence>
<reference evidence="4 5" key="1">
    <citation type="submission" date="2020-02" db="EMBL/GenBank/DDBJ databases">
        <title>Draft genome sequence of two Spirosoma agri KCTC 52727 and Spirosoma terrae KCTC 52035.</title>
        <authorList>
            <person name="Rojas J."/>
            <person name="Ambika Manirajan B."/>
            <person name="Ratering S."/>
            <person name="Suarez C."/>
            <person name="Schnell S."/>
        </authorList>
    </citation>
    <scope>NUCLEOTIDE SEQUENCE [LARGE SCALE GENOMIC DNA]</scope>
    <source>
        <strain evidence="4 5">KCTC 52727</strain>
    </source>
</reference>
<dbReference type="SUPFAM" id="SSF53756">
    <property type="entry name" value="UDP-Glycosyltransferase/glycogen phosphorylase"/>
    <property type="match status" value="1"/>
</dbReference>
<dbReference type="PANTHER" id="PTHR12526:SF510">
    <property type="entry name" value="D-INOSITOL 3-PHOSPHATE GLYCOSYLTRANSFERASE"/>
    <property type="match status" value="1"/>
</dbReference>
<keyword evidence="2 4" id="KW-0808">Transferase</keyword>
<evidence type="ECO:0000256" key="1">
    <source>
        <dbReference type="ARBA" id="ARBA00022676"/>
    </source>
</evidence>
<comment type="caution">
    <text evidence="4">The sequence shown here is derived from an EMBL/GenBank/DDBJ whole genome shotgun (WGS) entry which is preliminary data.</text>
</comment>
<dbReference type="GO" id="GO:0016757">
    <property type="term" value="F:glycosyltransferase activity"/>
    <property type="evidence" value="ECO:0007669"/>
    <property type="project" value="UniProtKB-KW"/>
</dbReference>
<gene>
    <name evidence="4" type="ORF">GK091_24385</name>
</gene>
<protein>
    <submittedName>
        <fullName evidence="4">Glycosyltransferase family 4 protein</fullName>
    </submittedName>
</protein>
<keyword evidence="5" id="KW-1185">Reference proteome</keyword>
<dbReference type="AlphaFoldDB" id="A0A6M0IRN8"/>
<dbReference type="Pfam" id="PF00534">
    <property type="entry name" value="Glycos_transf_1"/>
    <property type="match status" value="1"/>
</dbReference>
<feature type="domain" description="Glycosyl transferase family 1" evidence="3">
    <location>
        <begin position="222"/>
        <end position="367"/>
    </location>
</feature>
<evidence type="ECO:0000259" key="3">
    <source>
        <dbReference type="Pfam" id="PF00534"/>
    </source>
</evidence>
<dbReference type="PANTHER" id="PTHR12526">
    <property type="entry name" value="GLYCOSYLTRANSFERASE"/>
    <property type="match status" value="1"/>
</dbReference>